<proteinExistence type="predicted"/>
<protein>
    <recommendedName>
        <fullName evidence="3">Heme oxygenase-like protein</fullName>
    </recommendedName>
</protein>
<reference key="1">
    <citation type="submission" date="2009-07" db="EMBL/GenBank/DDBJ databases">
        <authorList>
            <person name="Genoscope - CEA"/>
        </authorList>
    </citation>
    <scope>NUCLEOTIDE SEQUENCE</scope>
    <source>
        <strain>3As</strain>
    </source>
</reference>
<evidence type="ECO:0000313" key="2">
    <source>
        <dbReference type="Proteomes" id="UP000002372"/>
    </source>
</evidence>
<evidence type="ECO:0008006" key="3">
    <source>
        <dbReference type="Google" id="ProtNLM"/>
    </source>
</evidence>
<dbReference type="Proteomes" id="UP000002372">
    <property type="component" value="Chromosome"/>
</dbReference>
<dbReference type="eggNOG" id="ENOG502Z9M7">
    <property type="taxonomic scope" value="Bacteria"/>
</dbReference>
<dbReference type="OrthoDB" id="6635957at2"/>
<dbReference type="HOGENOM" id="CLU_023241_0_0_4"/>
<evidence type="ECO:0000313" key="1">
    <source>
        <dbReference type="EMBL" id="CAZ88401.1"/>
    </source>
</evidence>
<name>D6CSY2_THIA3</name>
<accession>D6CSY2</accession>
<dbReference type="AlphaFoldDB" id="D6CSY2"/>
<dbReference type="Gene3D" id="1.20.910.10">
    <property type="entry name" value="Heme oxygenase-like"/>
    <property type="match status" value="1"/>
</dbReference>
<dbReference type="Pfam" id="PF14518">
    <property type="entry name" value="Haem_oxygenas_2"/>
    <property type="match status" value="1"/>
</dbReference>
<organism evidence="1 2">
    <name type="scientific">Thiomonas arsenitoxydans (strain DSM 22701 / CIP 110005 / 3As)</name>
    <dbReference type="NCBI Taxonomy" id="426114"/>
    <lineage>
        <taxon>Bacteria</taxon>
        <taxon>Pseudomonadati</taxon>
        <taxon>Pseudomonadota</taxon>
        <taxon>Betaproteobacteria</taxon>
        <taxon>Burkholderiales</taxon>
        <taxon>Thiomonas</taxon>
    </lineage>
</organism>
<dbReference type="EMBL" id="FP475956">
    <property type="protein sequence ID" value="CAZ88401.1"/>
    <property type="molecule type" value="Genomic_DNA"/>
</dbReference>
<dbReference type="InterPro" id="IPR016084">
    <property type="entry name" value="Haem_Oase-like_multi-hlx"/>
</dbReference>
<gene>
    <name evidence="1" type="ordered locus">THI_1728</name>
</gene>
<reference evidence="2" key="2">
    <citation type="journal article" date="2010" name="PLoS Genet.">
        <title>Structure, function, and evolution of the Thiomonas spp. genome.</title>
        <authorList>
            <person name="Arsene-Ploetze F."/>
            <person name="Koechler S."/>
            <person name="Marchal M."/>
            <person name="Coppee J.Y."/>
            <person name="Chandler M."/>
            <person name="Bonnefoy V."/>
            <person name="Brochier-Armanet C."/>
            <person name="Barakat M."/>
            <person name="Barbe V."/>
            <person name="Battaglia-Brunet F."/>
            <person name="Bruneel O."/>
            <person name="Bryan C.G."/>
            <person name="Cleiss-Arnold J."/>
            <person name="Cruveiller S."/>
            <person name="Erhardt M."/>
            <person name="Heinrich-Salmeron A."/>
            <person name="Hommais F."/>
            <person name="Joulian C."/>
            <person name="Krin E."/>
            <person name="Lieutaud A."/>
            <person name="Lievremont D."/>
            <person name="Michel C."/>
            <person name="Muller D."/>
            <person name="Ortet P."/>
            <person name="Proux C."/>
            <person name="Siguier P."/>
            <person name="Roche D."/>
            <person name="Rouy Z."/>
            <person name="Salvignol G."/>
            <person name="Slyemi D."/>
            <person name="Talla E."/>
            <person name="Weiss S."/>
            <person name="Weissenbach J."/>
            <person name="Medigue C."/>
            <person name="Bertin P.N."/>
        </authorList>
    </citation>
    <scope>NUCLEOTIDE SEQUENCE [LARGE SCALE GENOMIC DNA]</scope>
    <source>
        <strain evidence="2">DSM 22701 / CIP 110005 / 3As</strain>
    </source>
</reference>
<dbReference type="KEGG" id="thi:THI_1728"/>
<dbReference type="SMART" id="SM01236">
    <property type="entry name" value="Haem_oxygenase_2"/>
    <property type="match status" value="1"/>
</dbReference>
<sequence>MNTNRQIFSNFLGAQAREEVRRIFAPAAVRARITSVLPADLVEADFACPSTLAALVSVAHERIQPLREGFLRLAALIAIETNELNALALRSKAALESAPFLIGSQHLIHSVCGSWNNESRYAMATLRIHAADLGVGQPGASRICRYQELLRQHSLADAGEDLLHTGDDLRISDGAFNFAAPLVVLGHFPESLTGEILGVNLYLRQCGLLPPLEFVANDDWPAMQYLDLGRDPSGNSTDLLELAQIAVREFLGDAAEVKYTAVRQGYHWARRQTEAMSQAMLAVLERWVDPREAAQHLVSRRRLDACQYHEKIRLNGVPMQSLLKDDGALPFLDHLAASAYVRAGKPELSLLLTSLISPRGKMFRIFNRDDITVLHRWILGLPYADAPLHPAAHHMWKDDDAFAGAAGSIEDGVEAQTLVPSIGARQAYPRLLHEELTPAEEIYARQYVVRWLARAARNVAKGNCPLPEEWVPGVLRQWLQCQHEASNKAIEQEDDLPSREGVVADVLSLAPLTMIDGAWLAGFAHPAVACSGYGCRLFETFFDELGNGIETQNHPAIYRNLLRALHGDLPATVDSGYANASCFSDKDFELPVFWLAIGRYPLTYCAEILGLNLAMELSGVGGGYRRTHKALVAYGYPTMFVDLHNSIDNISSGHTAWAAASLDAYLSTFPRSDSAAVWVRVRNGFAALNLPKGQTMLDKIREKVESLL</sequence>